<dbReference type="PROSITE" id="PS51462">
    <property type="entry name" value="NUDIX"/>
    <property type="match status" value="1"/>
</dbReference>
<reference evidence="2 3" key="1">
    <citation type="submission" date="2018-05" db="EMBL/GenBank/DDBJ databases">
        <title>Lujinxingia marina gen. nov. sp. nov., a new facultative anaerobic member of the class Deltaproteobacteria, and proposal of Lujinxingaceae fam. nov.</title>
        <authorList>
            <person name="Li C.-M."/>
        </authorList>
    </citation>
    <scope>NUCLEOTIDE SEQUENCE [LARGE SCALE GENOMIC DNA]</scope>
    <source>
        <strain evidence="2 3">B210</strain>
    </source>
</reference>
<dbReference type="SUPFAM" id="SSF55811">
    <property type="entry name" value="Nudix"/>
    <property type="match status" value="1"/>
</dbReference>
<dbReference type="Gene3D" id="3.60.15.10">
    <property type="entry name" value="Ribonuclease Z/Hydroxyacylglutathione hydrolase-like"/>
    <property type="match status" value="1"/>
</dbReference>
<dbReference type="PANTHER" id="PTHR23131">
    <property type="entry name" value="ENDORIBONUCLEASE LACTB2"/>
    <property type="match status" value="1"/>
</dbReference>
<sequence length="490" mass="53407">MIHTDINTQTASLTLIRTDRGRPEIFWARRRADRAFLGGFFSFFAGSVEPTDAALPTTGAPPNERAPADLHLRTAALRECFEECGALFCATGLLAPGTLARDPAHQLSEHLPAPLDTARLHCAGTWRTPSWMPPTCTTFFTLTLTHAEARTLDTLAEHLDPDELEWGQWITPEQALHAWHHGLALLTTPLTALLAQLASQPGHPTLGPTGHPAPTAEAIEYLGGIVALPLRTATLPPATHTNTYLIGRERFLIVDPGPDDADELARLIALIDARRARGHTPTAILLTHHHPDHVGGARALAERFHLQILAHPRTAEILPALGATHLTHGQRLELGAFGELEAWHTPGHAPGHLALVHAPTRSVFAGDLVASRGTIIVNPPRGHMGDYLRSLHTLLTFNPDIIWPAHGLPIVATRALLTGYIDHRFEREAKVLDALRAHPRATAAELVPGVYPELPPQIWPLAERSLLAHLIHLVEQGLARALDGDRYQAR</sequence>
<dbReference type="OrthoDB" id="9784009at2"/>
<dbReference type="SMART" id="SM00849">
    <property type="entry name" value="Lactamase_B"/>
    <property type="match status" value="1"/>
</dbReference>
<dbReference type="InterPro" id="IPR050662">
    <property type="entry name" value="Sec-metab_biosynth-thioest"/>
</dbReference>
<dbReference type="Gene3D" id="1.10.10.10">
    <property type="entry name" value="Winged helix-like DNA-binding domain superfamily/Winged helix DNA-binding domain"/>
    <property type="match status" value="1"/>
</dbReference>
<organism evidence="2 3">
    <name type="scientific">Lujinxingia litoralis</name>
    <dbReference type="NCBI Taxonomy" id="2211119"/>
    <lineage>
        <taxon>Bacteria</taxon>
        <taxon>Deltaproteobacteria</taxon>
        <taxon>Bradymonadales</taxon>
        <taxon>Lujinxingiaceae</taxon>
        <taxon>Lujinxingia</taxon>
    </lineage>
</organism>
<dbReference type="InterPro" id="IPR041516">
    <property type="entry name" value="LACTB2_WH"/>
</dbReference>
<dbReference type="RefSeq" id="WP_111731417.1">
    <property type="nucleotide sequence ID" value="NZ_QHKO01000014.1"/>
</dbReference>
<name>A0A328C0N1_9DELT</name>
<dbReference type="PANTHER" id="PTHR23131:SF0">
    <property type="entry name" value="ENDORIBONUCLEASE LACTB2"/>
    <property type="match status" value="1"/>
</dbReference>
<protein>
    <recommendedName>
        <fullName evidence="1">Nudix hydrolase domain-containing protein</fullName>
    </recommendedName>
</protein>
<dbReference type="AlphaFoldDB" id="A0A328C0N1"/>
<evidence type="ECO:0000313" key="3">
    <source>
        <dbReference type="Proteomes" id="UP000249169"/>
    </source>
</evidence>
<proteinExistence type="predicted"/>
<dbReference type="Pfam" id="PF00753">
    <property type="entry name" value="Lactamase_B"/>
    <property type="match status" value="1"/>
</dbReference>
<evidence type="ECO:0000313" key="2">
    <source>
        <dbReference type="EMBL" id="RAL20136.1"/>
    </source>
</evidence>
<dbReference type="InterPro" id="IPR036388">
    <property type="entry name" value="WH-like_DNA-bd_sf"/>
</dbReference>
<dbReference type="SUPFAM" id="SSF56281">
    <property type="entry name" value="Metallo-hydrolase/oxidoreductase"/>
    <property type="match status" value="1"/>
</dbReference>
<feature type="domain" description="Nudix hydrolase" evidence="1">
    <location>
        <begin position="6"/>
        <end position="198"/>
    </location>
</feature>
<accession>A0A328C0N1</accession>
<dbReference type="InterPro" id="IPR001279">
    <property type="entry name" value="Metallo-B-lactamas"/>
</dbReference>
<dbReference type="Gene3D" id="3.90.79.10">
    <property type="entry name" value="Nucleoside Triphosphate Pyrophosphohydrolase"/>
    <property type="match status" value="1"/>
</dbReference>
<dbReference type="EMBL" id="QHKO01000014">
    <property type="protein sequence ID" value="RAL20136.1"/>
    <property type="molecule type" value="Genomic_DNA"/>
</dbReference>
<comment type="caution">
    <text evidence="2">The sequence shown here is derived from an EMBL/GenBank/DDBJ whole genome shotgun (WGS) entry which is preliminary data.</text>
</comment>
<dbReference type="InterPro" id="IPR000086">
    <property type="entry name" value="NUDIX_hydrolase_dom"/>
</dbReference>
<dbReference type="InterPro" id="IPR015797">
    <property type="entry name" value="NUDIX_hydrolase-like_dom_sf"/>
</dbReference>
<dbReference type="Proteomes" id="UP000249169">
    <property type="component" value="Unassembled WGS sequence"/>
</dbReference>
<dbReference type="Pfam" id="PF17778">
    <property type="entry name" value="WHD_BLACT"/>
    <property type="match status" value="1"/>
</dbReference>
<keyword evidence="3" id="KW-1185">Reference proteome</keyword>
<evidence type="ECO:0000259" key="1">
    <source>
        <dbReference type="PROSITE" id="PS51462"/>
    </source>
</evidence>
<gene>
    <name evidence="2" type="ORF">DL240_18680</name>
</gene>
<dbReference type="InterPro" id="IPR036866">
    <property type="entry name" value="RibonucZ/Hydroxyglut_hydro"/>
</dbReference>